<dbReference type="Gene3D" id="1.10.238.10">
    <property type="entry name" value="EF-hand"/>
    <property type="match status" value="1"/>
</dbReference>
<feature type="domain" description="EF-hand" evidence="2">
    <location>
        <begin position="4"/>
        <end position="39"/>
    </location>
</feature>
<protein>
    <submittedName>
        <fullName evidence="3">SCBP2 protein</fullName>
    </submittedName>
</protein>
<dbReference type="Pfam" id="PF13499">
    <property type="entry name" value="EF-hand_7"/>
    <property type="match status" value="1"/>
</dbReference>
<feature type="domain" description="EF-hand" evidence="2">
    <location>
        <begin position="127"/>
        <end position="162"/>
    </location>
</feature>
<dbReference type="GO" id="GO:0005509">
    <property type="term" value="F:calcium ion binding"/>
    <property type="evidence" value="ECO:0007669"/>
    <property type="project" value="InterPro"/>
</dbReference>
<gene>
    <name evidence="3" type="primary">scbp2</name>
</gene>
<sequence length="177" mass="20131">MSAFYLRKLKTYFAATDTDKDGVLTENDYHEMARRFIDIVKLDDAQGKKLHALAAKVWNDFFKGWATDGKSLTQDQLIASFLKRRSDPKFLESLKELMTVEFHVVDINKDGSIQLDEFTIMFRFHGIDAAHAKASFEAIDSNSDGVISLDEFLTAVVDFFTGEDEKSSSRLFWGPLV</sequence>
<dbReference type="AlphaFoldDB" id="Q8T377"/>
<dbReference type="PROSITE" id="PS50222">
    <property type="entry name" value="EF_HAND_2"/>
    <property type="match status" value="2"/>
</dbReference>
<dbReference type="InterPro" id="IPR011992">
    <property type="entry name" value="EF-hand-dom_pair"/>
</dbReference>
<reference evidence="3" key="1">
    <citation type="thesis" date="2002" institute="Department of Mat Nat Fak." country="Universitaet Dusseldorf, Dusseldorf, Germany">
        <title>SCBP aus verschiedenen Invertebraten.</title>
        <authorList>
            <person name="Kiehl E.H.R."/>
        </authorList>
    </citation>
    <scope>NUCLEOTIDE SEQUENCE</scope>
    <source>
        <tissue evidence="3">Muscle</tissue>
    </source>
</reference>
<organism evidence="3">
    <name type="scientific">Lumbricus terrestris</name>
    <name type="common">Common earthworm</name>
    <dbReference type="NCBI Taxonomy" id="6398"/>
    <lineage>
        <taxon>Eukaryota</taxon>
        <taxon>Metazoa</taxon>
        <taxon>Spiralia</taxon>
        <taxon>Lophotrochozoa</taxon>
        <taxon>Annelida</taxon>
        <taxon>Clitellata</taxon>
        <taxon>Oligochaeta</taxon>
        <taxon>Crassiclitellata</taxon>
        <taxon>Lumbricina</taxon>
        <taxon>Lumbricidae</taxon>
        <taxon>Lumbricinae</taxon>
        <taxon>Lumbricus</taxon>
    </lineage>
</organism>
<proteinExistence type="evidence at transcript level"/>
<dbReference type="PROSITE" id="PS00018">
    <property type="entry name" value="EF_HAND_1"/>
    <property type="match status" value="2"/>
</dbReference>
<dbReference type="Pfam" id="PF13833">
    <property type="entry name" value="EF-hand_8"/>
    <property type="match status" value="1"/>
</dbReference>
<dbReference type="InterPro" id="IPR002048">
    <property type="entry name" value="EF_hand_dom"/>
</dbReference>
<dbReference type="SMART" id="SM00054">
    <property type="entry name" value="EFh"/>
    <property type="match status" value="3"/>
</dbReference>
<dbReference type="EMBL" id="AJ440224">
    <property type="protein sequence ID" value="CAD29318.1"/>
    <property type="molecule type" value="mRNA"/>
</dbReference>
<accession>Q8T377</accession>
<dbReference type="InterPro" id="IPR018247">
    <property type="entry name" value="EF_Hand_1_Ca_BS"/>
</dbReference>
<evidence type="ECO:0000259" key="2">
    <source>
        <dbReference type="PROSITE" id="PS50222"/>
    </source>
</evidence>
<keyword evidence="1" id="KW-0106">Calcium</keyword>
<evidence type="ECO:0000313" key="3">
    <source>
        <dbReference type="EMBL" id="CAD29318.1"/>
    </source>
</evidence>
<evidence type="ECO:0000256" key="1">
    <source>
        <dbReference type="ARBA" id="ARBA00022837"/>
    </source>
</evidence>
<name>Q8T377_LUMTE</name>
<dbReference type="SUPFAM" id="SSF47473">
    <property type="entry name" value="EF-hand"/>
    <property type="match status" value="1"/>
</dbReference>